<dbReference type="Pfam" id="PF07729">
    <property type="entry name" value="FCD"/>
    <property type="match status" value="1"/>
</dbReference>
<keyword evidence="1" id="KW-0805">Transcription regulation</keyword>
<sequence length="236" mass="28005">MMQNITLQDQTYEKLREMIIKTELYPGQKISESSLMEMLEVGRTPIRESLKQLKKQGLVYTFPQSGTYVSKIDMEQAIHSRFVRECVEKEVMVELSANMDKKAEQRLQTILDEQKVQFEKGNISGYHDLDNEFHRTCYEIVGKGQIWSWIKEFSVHLDRFRWLHLKNITFDYNQILEEHKDILAAIKARKTEEVKYLVVNHIHFMVKSQTNIIDKYPEFFLKEKVQPLNEAEDAIL</sequence>
<dbReference type="SMART" id="SM00345">
    <property type="entry name" value="HTH_GNTR"/>
    <property type="match status" value="1"/>
</dbReference>
<evidence type="ECO:0000313" key="5">
    <source>
        <dbReference type="EMBL" id="SFB97346.1"/>
    </source>
</evidence>
<dbReference type="InterPro" id="IPR036390">
    <property type="entry name" value="WH_DNA-bd_sf"/>
</dbReference>
<name>A0A1I1FEI0_9LACT</name>
<dbReference type="SUPFAM" id="SSF46785">
    <property type="entry name" value="Winged helix' DNA-binding domain"/>
    <property type="match status" value="1"/>
</dbReference>
<dbReference type="Gene3D" id="1.10.10.10">
    <property type="entry name" value="Winged helix-like DNA-binding domain superfamily/Winged helix DNA-binding domain"/>
    <property type="match status" value="1"/>
</dbReference>
<dbReference type="Proteomes" id="UP000199612">
    <property type="component" value="Unassembled WGS sequence"/>
</dbReference>
<dbReference type="GO" id="GO:0003677">
    <property type="term" value="F:DNA binding"/>
    <property type="evidence" value="ECO:0007669"/>
    <property type="project" value="UniProtKB-KW"/>
</dbReference>
<dbReference type="AlphaFoldDB" id="A0A1I1FEI0"/>
<dbReference type="EMBL" id="FOLT01000002">
    <property type="protein sequence ID" value="SFB97346.1"/>
    <property type="molecule type" value="Genomic_DNA"/>
</dbReference>
<dbReference type="RefSeq" id="WP_091528326.1">
    <property type="nucleotide sequence ID" value="NZ_FOLT01000002.1"/>
</dbReference>
<protein>
    <submittedName>
        <fullName evidence="5">DNA-binding transcriptional regulator, GntR family</fullName>
    </submittedName>
</protein>
<evidence type="ECO:0000313" key="6">
    <source>
        <dbReference type="Proteomes" id="UP000199612"/>
    </source>
</evidence>
<dbReference type="Pfam" id="PF00392">
    <property type="entry name" value="GntR"/>
    <property type="match status" value="1"/>
</dbReference>
<dbReference type="InterPro" id="IPR008920">
    <property type="entry name" value="TF_FadR/GntR_C"/>
</dbReference>
<dbReference type="STRING" id="753702.SAMN04488102_10258"/>
<dbReference type="InterPro" id="IPR000524">
    <property type="entry name" value="Tscrpt_reg_HTH_GntR"/>
</dbReference>
<keyword evidence="3" id="KW-0804">Transcription</keyword>
<keyword evidence="6" id="KW-1185">Reference proteome</keyword>
<evidence type="ECO:0000259" key="4">
    <source>
        <dbReference type="PROSITE" id="PS50949"/>
    </source>
</evidence>
<dbReference type="InterPro" id="IPR036388">
    <property type="entry name" value="WH-like_DNA-bd_sf"/>
</dbReference>
<dbReference type="PANTHER" id="PTHR43537">
    <property type="entry name" value="TRANSCRIPTIONAL REGULATOR, GNTR FAMILY"/>
    <property type="match status" value="1"/>
</dbReference>
<dbReference type="InterPro" id="IPR011711">
    <property type="entry name" value="GntR_C"/>
</dbReference>
<proteinExistence type="predicted"/>
<organism evidence="5 6">
    <name type="scientific">Alkalibacterium subtropicum</name>
    <dbReference type="NCBI Taxonomy" id="753702"/>
    <lineage>
        <taxon>Bacteria</taxon>
        <taxon>Bacillati</taxon>
        <taxon>Bacillota</taxon>
        <taxon>Bacilli</taxon>
        <taxon>Lactobacillales</taxon>
        <taxon>Carnobacteriaceae</taxon>
        <taxon>Alkalibacterium</taxon>
    </lineage>
</organism>
<gene>
    <name evidence="5" type="ORF">SAMN04488102_10258</name>
</gene>
<keyword evidence="2 5" id="KW-0238">DNA-binding</keyword>
<evidence type="ECO:0000256" key="3">
    <source>
        <dbReference type="ARBA" id="ARBA00023163"/>
    </source>
</evidence>
<dbReference type="OrthoDB" id="574518at2"/>
<dbReference type="PANTHER" id="PTHR43537:SF45">
    <property type="entry name" value="GNTR FAMILY REGULATORY PROTEIN"/>
    <property type="match status" value="1"/>
</dbReference>
<reference evidence="6" key="1">
    <citation type="submission" date="2016-10" db="EMBL/GenBank/DDBJ databases">
        <authorList>
            <person name="Varghese N."/>
            <person name="Submissions S."/>
        </authorList>
    </citation>
    <scope>NUCLEOTIDE SEQUENCE [LARGE SCALE GENOMIC DNA]</scope>
    <source>
        <strain evidence="6">DSM 23664</strain>
    </source>
</reference>
<dbReference type="CDD" id="cd07377">
    <property type="entry name" value="WHTH_GntR"/>
    <property type="match status" value="1"/>
</dbReference>
<evidence type="ECO:0000256" key="2">
    <source>
        <dbReference type="ARBA" id="ARBA00023125"/>
    </source>
</evidence>
<dbReference type="SUPFAM" id="SSF48008">
    <property type="entry name" value="GntR ligand-binding domain-like"/>
    <property type="match status" value="1"/>
</dbReference>
<dbReference type="PROSITE" id="PS50949">
    <property type="entry name" value="HTH_GNTR"/>
    <property type="match status" value="1"/>
</dbReference>
<accession>A0A1I1FEI0</accession>
<dbReference type="SMART" id="SM00895">
    <property type="entry name" value="FCD"/>
    <property type="match status" value="1"/>
</dbReference>
<feature type="domain" description="HTH gntR-type" evidence="4">
    <location>
        <begin position="5"/>
        <end position="72"/>
    </location>
</feature>
<evidence type="ECO:0000256" key="1">
    <source>
        <dbReference type="ARBA" id="ARBA00023015"/>
    </source>
</evidence>
<dbReference type="Gene3D" id="1.20.120.530">
    <property type="entry name" value="GntR ligand-binding domain-like"/>
    <property type="match status" value="1"/>
</dbReference>
<dbReference type="GO" id="GO:0003700">
    <property type="term" value="F:DNA-binding transcription factor activity"/>
    <property type="evidence" value="ECO:0007669"/>
    <property type="project" value="InterPro"/>
</dbReference>